<dbReference type="Gene3D" id="3.80.10.10">
    <property type="entry name" value="Ribonuclease Inhibitor"/>
    <property type="match status" value="1"/>
</dbReference>
<dbReference type="InterPro" id="IPR001611">
    <property type="entry name" value="Leu-rich_rpt"/>
</dbReference>
<dbReference type="AlphaFoldDB" id="A0A0N4VMX3"/>
<dbReference type="WBParaSite" id="EVEC_0001231301-mRNA-1">
    <property type="protein sequence ID" value="EVEC_0001231301-mRNA-1"/>
    <property type="gene ID" value="EVEC_0001231301"/>
</dbReference>
<protein>
    <submittedName>
        <fullName evidence="5">LRRcap domain-containing protein</fullName>
    </submittedName>
</protein>
<dbReference type="Proteomes" id="UP000274131">
    <property type="component" value="Unassembled WGS sequence"/>
</dbReference>
<evidence type="ECO:0000313" key="3">
    <source>
        <dbReference type="EMBL" id="VDD96768.1"/>
    </source>
</evidence>
<keyword evidence="4" id="KW-1185">Reference proteome</keyword>
<dbReference type="GO" id="GO:0005737">
    <property type="term" value="C:cytoplasm"/>
    <property type="evidence" value="ECO:0007669"/>
    <property type="project" value="TreeGrafter"/>
</dbReference>
<dbReference type="STRING" id="51028.A0A0N4VMX3"/>
<reference evidence="5" key="1">
    <citation type="submission" date="2017-02" db="UniProtKB">
        <authorList>
            <consortium name="WormBaseParasite"/>
        </authorList>
    </citation>
    <scope>IDENTIFICATION</scope>
</reference>
<dbReference type="InterPro" id="IPR032675">
    <property type="entry name" value="LRR_dom_sf"/>
</dbReference>
<gene>
    <name evidence="3" type="ORF">EVEC_LOCUS11519</name>
</gene>
<dbReference type="SUPFAM" id="SSF52075">
    <property type="entry name" value="Outer arm dynein light chain 1"/>
    <property type="match status" value="1"/>
</dbReference>
<name>A0A0N4VMX3_ENTVE</name>
<reference evidence="3 4" key="2">
    <citation type="submission" date="2018-10" db="EMBL/GenBank/DDBJ databases">
        <authorList>
            <consortium name="Pathogen Informatics"/>
        </authorList>
    </citation>
    <scope>NUCLEOTIDE SEQUENCE [LARGE SCALE GENOMIC DNA]</scope>
</reference>
<dbReference type="PANTHER" id="PTHR15454">
    <property type="entry name" value="NISCHARIN RELATED"/>
    <property type="match status" value="1"/>
</dbReference>
<organism evidence="5">
    <name type="scientific">Enterobius vermicularis</name>
    <name type="common">Human pinworm</name>
    <dbReference type="NCBI Taxonomy" id="51028"/>
    <lineage>
        <taxon>Eukaryota</taxon>
        <taxon>Metazoa</taxon>
        <taxon>Ecdysozoa</taxon>
        <taxon>Nematoda</taxon>
        <taxon>Chromadorea</taxon>
        <taxon>Rhabditida</taxon>
        <taxon>Spirurina</taxon>
        <taxon>Oxyuridomorpha</taxon>
        <taxon>Oxyuroidea</taxon>
        <taxon>Oxyuridae</taxon>
        <taxon>Enterobius</taxon>
    </lineage>
</organism>
<dbReference type="EMBL" id="UXUI01012212">
    <property type="protein sequence ID" value="VDD96768.1"/>
    <property type="molecule type" value="Genomic_DNA"/>
</dbReference>
<evidence type="ECO:0000313" key="4">
    <source>
        <dbReference type="Proteomes" id="UP000274131"/>
    </source>
</evidence>
<dbReference type="OrthoDB" id="430293at2759"/>
<keyword evidence="1" id="KW-0433">Leucine-rich repeat</keyword>
<proteinExistence type="predicted"/>
<sequence length="236" mass="27032">MNRLCDLLLEPDFSESVEDAESWSCIEDVDFSFNELTEVDESVRLLENVKKIDMSHNILQDIGHHLQHLTCLTELNLSHNNIENLVDWHLKLGNLKKLYLAGNSVSSVTDNKISSPEDVLPVGSLPCLEHIILRGNPIRQVVEYRTKVLELFGDRAAEVNRYNVLERFEEIVLNFMVRLDSRKPGLREIDTVAVRVALRKAQIEKEKKEQSKKVDIDRKIRLLSAGTLDTMSSRSL</sequence>
<keyword evidence="2" id="KW-0677">Repeat</keyword>
<accession>A0A0N4VMX3</accession>
<dbReference type="Pfam" id="PF13855">
    <property type="entry name" value="LRR_8"/>
    <property type="match status" value="1"/>
</dbReference>
<dbReference type="PANTHER" id="PTHR15454:SF35">
    <property type="entry name" value="NISCHARIN"/>
    <property type="match status" value="1"/>
</dbReference>
<dbReference type="PROSITE" id="PS51450">
    <property type="entry name" value="LRR"/>
    <property type="match status" value="1"/>
</dbReference>
<evidence type="ECO:0000256" key="1">
    <source>
        <dbReference type="ARBA" id="ARBA00022614"/>
    </source>
</evidence>
<evidence type="ECO:0000256" key="2">
    <source>
        <dbReference type="ARBA" id="ARBA00022737"/>
    </source>
</evidence>
<evidence type="ECO:0000313" key="5">
    <source>
        <dbReference type="WBParaSite" id="EVEC_0001231301-mRNA-1"/>
    </source>
</evidence>